<name>F2S9U6_TRIT1</name>
<organism evidence="1 2">
    <name type="scientific">Trichophyton tonsurans (strain CBS 112818)</name>
    <name type="common">Scalp ringworm fungus</name>
    <dbReference type="NCBI Taxonomy" id="647933"/>
    <lineage>
        <taxon>Eukaryota</taxon>
        <taxon>Fungi</taxon>
        <taxon>Dikarya</taxon>
        <taxon>Ascomycota</taxon>
        <taxon>Pezizomycotina</taxon>
        <taxon>Eurotiomycetes</taxon>
        <taxon>Eurotiomycetidae</taxon>
        <taxon>Onygenales</taxon>
        <taxon>Arthrodermataceae</taxon>
        <taxon>Trichophyton</taxon>
    </lineage>
</organism>
<dbReference type="EMBL" id="GG698537">
    <property type="protein sequence ID" value="EGE00346.1"/>
    <property type="molecule type" value="Genomic_DNA"/>
</dbReference>
<dbReference type="HOGENOM" id="CLU_2777726_0_0_1"/>
<protein>
    <submittedName>
        <fullName evidence="1">Uncharacterized protein</fullName>
    </submittedName>
</protein>
<evidence type="ECO:0000313" key="1">
    <source>
        <dbReference type="EMBL" id="EGE00346.1"/>
    </source>
</evidence>
<gene>
    <name evidence="1" type="ORF">TESG_08644</name>
</gene>
<sequence>MVRDVGPSGGGGIDLPVIPAIHNAGSFMRMLHLQYSQQVPTIESISAVSLEIQVNVDESHPAGWVPAPN</sequence>
<evidence type="ECO:0000313" key="2">
    <source>
        <dbReference type="Proteomes" id="UP000009172"/>
    </source>
</evidence>
<keyword evidence="2" id="KW-1185">Reference proteome</keyword>
<proteinExistence type="predicted"/>
<reference evidence="2" key="1">
    <citation type="journal article" date="2012" name="MBio">
        <title>Comparative genome analysis of Trichophyton rubrum and related dermatophytes reveals candidate genes involved in infection.</title>
        <authorList>
            <person name="Martinez D.A."/>
            <person name="Oliver B.G."/>
            <person name="Graeser Y."/>
            <person name="Goldberg J.M."/>
            <person name="Li W."/>
            <person name="Martinez-Rossi N.M."/>
            <person name="Monod M."/>
            <person name="Shelest E."/>
            <person name="Barton R.C."/>
            <person name="Birch E."/>
            <person name="Brakhage A.A."/>
            <person name="Chen Z."/>
            <person name="Gurr S.J."/>
            <person name="Heiman D."/>
            <person name="Heitman J."/>
            <person name="Kosti I."/>
            <person name="Rossi A."/>
            <person name="Saif S."/>
            <person name="Samalova M."/>
            <person name="Saunders C.W."/>
            <person name="Shea T."/>
            <person name="Summerbell R.C."/>
            <person name="Xu J."/>
            <person name="Young S."/>
            <person name="Zeng Q."/>
            <person name="Birren B.W."/>
            <person name="Cuomo C.A."/>
            <person name="White T.C."/>
        </authorList>
    </citation>
    <scope>NUCLEOTIDE SEQUENCE [LARGE SCALE GENOMIC DNA]</scope>
    <source>
        <strain evidence="2">CBS 112818</strain>
    </source>
</reference>
<accession>F2S9U6</accession>
<dbReference type="Proteomes" id="UP000009172">
    <property type="component" value="Unassembled WGS sequence"/>
</dbReference>
<dbReference type="AlphaFoldDB" id="F2S9U6"/>